<dbReference type="InterPro" id="IPR011009">
    <property type="entry name" value="Kinase-like_dom_sf"/>
</dbReference>
<keyword evidence="2" id="KW-0812">Transmembrane</keyword>
<comment type="caution">
    <text evidence="3">The sequence shown here is derived from an EMBL/GenBank/DDBJ whole genome shotgun (WGS) entry which is preliminary data.</text>
</comment>
<keyword evidence="2" id="KW-1133">Transmembrane helix</keyword>
<evidence type="ECO:0000256" key="2">
    <source>
        <dbReference type="SAM" id="Phobius"/>
    </source>
</evidence>
<evidence type="ECO:0000313" key="4">
    <source>
        <dbReference type="Proteomes" id="UP000321386"/>
    </source>
</evidence>
<feature type="compositionally biased region" description="Low complexity" evidence="1">
    <location>
        <begin position="318"/>
        <end position="328"/>
    </location>
</feature>
<sequence>MGAMTRHVRVAPAVDTALAAAGYRPYALGDDGALVAVALDGSQDRVELHVLRADDTTRARVGALRAVRHDHLARVLEAVPLSADELGVFTEHVTGTRLDALLAAREPLTDGEAATLAIPVAQALEALHAAGVQHGGVGPGAIVVGPDGRPVLAGLGVALRHVPAAADESGADVRALLDAVLGPQHAVEPGSLAEALDELRREACPGAARVVDRCFRVAVPVPLRLPDAADLAARAGRDAVTSLRQGGVRDSGRRRAGHAARSGRARGRSAGSPLPRGLVVGACAVVLAAGVTGTVLVAPWRMTTDGASAAAATHRPFASPSSGPAAAGHARTDPRDAAVMLTQRRAVLLGQGRGAPLHEVELTGSPAHTADSQLVAQLGDDRVSGLEVTVTAVEPLEASRDDEARVRVTSTTSAYERVAPDGTTRPGGPAATSTVVLVLRWTDQGWRVWDVAAA</sequence>
<feature type="compositionally biased region" description="Basic residues" evidence="1">
    <location>
        <begin position="252"/>
        <end position="267"/>
    </location>
</feature>
<organism evidence="3 4">
    <name type="scientific">Cellulomonas persica</name>
    <dbReference type="NCBI Taxonomy" id="76861"/>
    <lineage>
        <taxon>Bacteria</taxon>
        <taxon>Bacillati</taxon>
        <taxon>Actinomycetota</taxon>
        <taxon>Actinomycetes</taxon>
        <taxon>Micrococcales</taxon>
        <taxon>Cellulomonadaceae</taxon>
        <taxon>Cellulomonas</taxon>
    </lineage>
</organism>
<name>A0A510USY8_9CELL</name>
<proteinExistence type="predicted"/>
<dbReference type="Gene3D" id="1.10.510.10">
    <property type="entry name" value="Transferase(Phosphotransferase) domain 1"/>
    <property type="match status" value="1"/>
</dbReference>
<protein>
    <recommendedName>
        <fullName evidence="5">Protein kinase domain-containing protein</fullName>
    </recommendedName>
</protein>
<dbReference type="Proteomes" id="UP000321386">
    <property type="component" value="Unassembled WGS sequence"/>
</dbReference>
<evidence type="ECO:0000313" key="3">
    <source>
        <dbReference type="EMBL" id="GEK17699.1"/>
    </source>
</evidence>
<evidence type="ECO:0008006" key="5">
    <source>
        <dbReference type="Google" id="ProtNLM"/>
    </source>
</evidence>
<dbReference type="SUPFAM" id="SSF56112">
    <property type="entry name" value="Protein kinase-like (PK-like)"/>
    <property type="match status" value="1"/>
</dbReference>
<feature type="transmembrane region" description="Helical" evidence="2">
    <location>
        <begin position="278"/>
        <end position="300"/>
    </location>
</feature>
<feature type="region of interest" description="Disordered" evidence="1">
    <location>
        <begin position="242"/>
        <end position="271"/>
    </location>
</feature>
<gene>
    <name evidence="3" type="ORF">CPE01_14320</name>
</gene>
<dbReference type="AlphaFoldDB" id="A0A510USY8"/>
<dbReference type="EMBL" id="BJUA01000006">
    <property type="protein sequence ID" value="GEK17699.1"/>
    <property type="molecule type" value="Genomic_DNA"/>
</dbReference>
<keyword evidence="4" id="KW-1185">Reference proteome</keyword>
<keyword evidence="2" id="KW-0472">Membrane</keyword>
<reference evidence="3 4" key="1">
    <citation type="submission" date="2019-07" db="EMBL/GenBank/DDBJ databases">
        <title>Whole genome shotgun sequence of Cellulomonas persica NBRC 101101.</title>
        <authorList>
            <person name="Hosoyama A."/>
            <person name="Uohara A."/>
            <person name="Ohji S."/>
            <person name="Ichikawa N."/>
        </authorList>
    </citation>
    <scope>NUCLEOTIDE SEQUENCE [LARGE SCALE GENOMIC DNA]</scope>
    <source>
        <strain evidence="3 4">NBRC 101101</strain>
    </source>
</reference>
<feature type="region of interest" description="Disordered" evidence="1">
    <location>
        <begin position="311"/>
        <end position="332"/>
    </location>
</feature>
<evidence type="ECO:0000256" key="1">
    <source>
        <dbReference type="SAM" id="MobiDB-lite"/>
    </source>
</evidence>
<accession>A0A510USY8</accession>